<dbReference type="PRINTS" id="PR01490">
    <property type="entry name" value="RTXTOXIND"/>
</dbReference>
<protein>
    <submittedName>
        <fullName evidence="4">Membrane-fusion protein</fullName>
    </submittedName>
</protein>
<feature type="coiled-coil region" evidence="1">
    <location>
        <begin position="109"/>
        <end position="156"/>
    </location>
</feature>
<name>A0A367Z8C1_9BACT</name>
<evidence type="ECO:0000313" key="4">
    <source>
        <dbReference type="EMBL" id="RCK74077.1"/>
    </source>
</evidence>
<organism evidence="4 5">
    <name type="scientific">Candidatus Ozemobacter sibiricus</name>
    <dbReference type="NCBI Taxonomy" id="2268124"/>
    <lineage>
        <taxon>Bacteria</taxon>
        <taxon>Candidatus Ozemobacteria</taxon>
        <taxon>Candidatus Ozemobacterales</taxon>
        <taxon>Candidatus Ozemobacteraceae</taxon>
        <taxon>Candidatus Ozemobacter</taxon>
    </lineage>
</organism>
<keyword evidence="1" id="KW-0175">Coiled coil</keyword>
<feature type="transmembrane region" description="Helical" evidence="2">
    <location>
        <begin position="69"/>
        <end position="90"/>
    </location>
</feature>
<dbReference type="PANTHER" id="PTHR30386:SF28">
    <property type="entry name" value="EXPORTED PROTEIN"/>
    <property type="match status" value="1"/>
</dbReference>
<accession>A0A367Z8C1</accession>
<gene>
    <name evidence="4" type="ORF">OZSIB_1068</name>
</gene>
<evidence type="ECO:0000313" key="5">
    <source>
        <dbReference type="Proteomes" id="UP000252355"/>
    </source>
</evidence>
<dbReference type="EMBL" id="QOQW01000046">
    <property type="protein sequence ID" value="RCK74077.1"/>
    <property type="molecule type" value="Genomic_DNA"/>
</dbReference>
<dbReference type="InterPro" id="IPR022275">
    <property type="entry name" value="NHPM_bacteriocin_SS_HylD"/>
</dbReference>
<dbReference type="InterPro" id="IPR058625">
    <property type="entry name" value="MdtA-like_BSH"/>
</dbReference>
<feature type="coiled-coil region" evidence="1">
    <location>
        <begin position="190"/>
        <end position="249"/>
    </location>
</feature>
<reference evidence="4 5" key="1">
    <citation type="submission" date="2018-05" db="EMBL/GenBank/DDBJ databases">
        <title>A metagenomic window into the 2 km-deep terrestrial subsurface aquifer revealed taxonomically and functionally diverse microbial community comprising novel uncultured bacterial lineages.</title>
        <authorList>
            <person name="Kadnikov V.V."/>
            <person name="Mardanov A.V."/>
            <person name="Beletsky A.V."/>
            <person name="Banks D."/>
            <person name="Pimenov N.V."/>
            <person name="Frank Y.A."/>
            <person name="Karnachuk O.V."/>
            <person name="Ravin N.V."/>
        </authorList>
    </citation>
    <scope>NUCLEOTIDE SEQUENCE [LARGE SCALE GENOMIC DNA]</scope>
    <source>
        <strain evidence="4">BY5</strain>
    </source>
</reference>
<dbReference type="Proteomes" id="UP000252355">
    <property type="component" value="Unassembled WGS sequence"/>
</dbReference>
<proteinExistence type="predicted"/>
<dbReference type="NCBIfam" id="TIGR03794">
    <property type="entry name" value="NHLM_micro_HlyD"/>
    <property type="match status" value="1"/>
</dbReference>
<comment type="caution">
    <text evidence="4">The sequence shown here is derived from an EMBL/GenBank/DDBJ whole genome shotgun (WGS) entry which is preliminary data.</text>
</comment>
<evidence type="ECO:0000259" key="3">
    <source>
        <dbReference type="Pfam" id="PF25917"/>
    </source>
</evidence>
<dbReference type="AlphaFoldDB" id="A0A367Z8C1"/>
<feature type="domain" description="Multidrug resistance protein MdtA-like barrel-sandwich hybrid" evidence="3">
    <location>
        <begin position="77"/>
        <end position="280"/>
    </location>
</feature>
<dbReference type="InterPro" id="IPR050739">
    <property type="entry name" value="MFP"/>
</dbReference>
<keyword evidence="2" id="KW-1133">Transmembrane helix</keyword>
<feature type="transmembrane region" description="Helical" evidence="2">
    <location>
        <begin position="38"/>
        <end position="57"/>
    </location>
</feature>
<keyword evidence="2" id="KW-0812">Transmembrane</keyword>
<dbReference type="Pfam" id="PF25917">
    <property type="entry name" value="BSH_RND"/>
    <property type="match status" value="1"/>
</dbReference>
<sequence length="425" mass="46986">MNLFASPSKSIFRQAALDRLSSPEQIDRLDVLISRRSWAILLGFFIFISLALYWGVYGKVATRVDGSGILLTAGGIITITSPGPGLLTRLPVKPEDQVRKGDVLAQIDQPELRKEIEAARQRLTELYERQKLTRTLQEAEQKAQSELRAKRQATILDSIETLKAQKRWIEERIAQQTQLQAKGLITNQAVLDSQRERQRLEGQMRDYENQLKQLPAEAIEMQNRHVREALGIEAEIAESRRKLDHLEKRSELTTQVLAPEDGRILEVMVAVGDMVQEAKPLMSLEPVATGTGGLEGVFYVALKDGKQIKPGMAVQIVPGSVKREEYGFILGKVLSVSAFPATTQGMMAILGNQTLVQNLTQSGAPLMVRASLDLDPASPSGYRWSSGHGPDLLLTSGTFCSVSVVVREQAPITLVIPTLKQYLGL</sequence>
<dbReference type="PANTHER" id="PTHR30386">
    <property type="entry name" value="MEMBRANE FUSION SUBUNIT OF EMRAB-TOLC MULTIDRUG EFFLUX PUMP"/>
    <property type="match status" value="1"/>
</dbReference>
<keyword evidence="2" id="KW-0472">Membrane</keyword>
<evidence type="ECO:0000256" key="2">
    <source>
        <dbReference type="SAM" id="Phobius"/>
    </source>
</evidence>
<evidence type="ECO:0000256" key="1">
    <source>
        <dbReference type="SAM" id="Coils"/>
    </source>
</evidence>
<dbReference type="Gene3D" id="2.40.50.100">
    <property type="match status" value="1"/>
</dbReference>